<feature type="transmembrane region" description="Helical" evidence="2">
    <location>
        <begin position="82"/>
        <end position="100"/>
    </location>
</feature>
<sequence length="225" mass="23424">MTTDPDPDMMAAELALGLLDGEERAVALRRVLSDRGFAAEVEWWRRHLADLLDDYPSVPAPEGLIDRIAMASRPKPRSRLKTLIPAGLAVAAAVLLVLFLRPVPVPEAPSQASPPTIMIAALTPTGKDVAPFGATVDLRRGELRVAAIDLAPPGKSAQLWLIKDGTPHSLGLLARSGATRIALPKAERSGMRSGAVLAVSIEPPGGSPKPTPTGPVVASGALAAT</sequence>
<name>A0A0C9N498_SPHPI</name>
<evidence type="ECO:0000256" key="1">
    <source>
        <dbReference type="SAM" id="MobiDB-lite"/>
    </source>
</evidence>
<protein>
    <submittedName>
        <fullName evidence="4">DNA, contig: SP637</fullName>
    </submittedName>
</protein>
<dbReference type="GO" id="GO:0005886">
    <property type="term" value="C:plasma membrane"/>
    <property type="evidence" value="ECO:0007669"/>
    <property type="project" value="InterPro"/>
</dbReference>
<keyword evidence="2" id="KW-1133">Transmembrane helix</keyword>
<proteinExistence type="predicted"/>
<reference evidence="4 5" key="1">
    <citation type="submission" date="2014-08" db="EMBL/GenBank/DDBJ databases">
        <title>Whole genome shotgun sequence of Sphingomonas paucimobilis NBRC 13935.</title>
        <authorList>
            <person name="Hosoyama A."/>
            <person name="Hashimoto M."/>
            <person name="Hosoyama Y."/>
            <person name="Noguchi M."/>
            <person name="Uohara A."/>
            <person name="Ohji S."/>
            <person name="Katano-Makiyama Y."/>
            <person name="Ichikawa N."/>
            <person name="Kimura A."/>
            <person name="Yamazoe A."/>
            <person name="Fujita N."/>
        </authorList>
    </citation>
    <scope>NUCLEOTIDE SEQUENCE [LARGE SCALE GENOMIC DNA]</scope>
    <source>
        <strain evidence="4 5">NBRC 13935</strain>
    </source>
</reference>
<dbReference type="GO" id="GO:0016989">
    <property type="term" value="F:sigma factor antagonist activity"/>
    <property type="evidence" value="ECO:0007669"/>
    <property type="project" value="TreeGrafter"/>
</dbReference>
<dbReference type="Proteomes" id="UP000032025">
    <property type="component" value="Unassembled WGS sequence"/>
</dbReference>
<accession>A0A0C9N498</accession>
<comment type="caution">
    <text evidence="4">The sequence shown here is derived from an EMBL/GenBank/DDBJ whole genome shotgun (WGS) entry which is preliminary data.</text>
</comment>
<dbReference type="InterPro" id="IPR018764">
    <property type="entry name" value="RskA_C"/>
</dbReference>
<dbReference type="AlphaFoldDB" id="A0A0C9N498"/>
<evidence type="ECO:0000313" key="5">
    <source>
        <dbReference type="Proteomes" id="UP000032025"/>
    </source>
</evidence>
<dbReference type="RefSeq" id="WP_037568346.1">
    <property type="nucleotide sequence ID" value="NZ_BBJS01000037.1"/>
</dbReference>
<dbReference type="GO" id="GO:0006417">
    <property type="term" value="P:regulation of translation"/>
    <property type="evidence" value="ECO:0007669"/>
    <property type="project" value="TreeGrafter"/>
</dbReference>
<evidence type="ECO:0000259" key="3">
    <source>
        <dbReference type="Pfam" id="PF10099"/>
    </source>
</evidence>
<keyword evidence="2" id="KW-0472">Membrane</keyword>
<dbReference type="Pfam" id="PF10099">
    <property type="entry name" value="RskA_C"/>
    <property type="match status" value="1"/>
</dbReference>
<evidence type="ECO:0000313" key="4">
    <source>
        <dbReference type="EMBL" id="GAN14404.1"/>
    </source>
</evidence>
<dbReference type="PANTHER" id="PTHR37461:SF1">
    <property type="entry name" value="ANTI-SIGMA-K FACTOR RSKA"/>
    <property type="match status" value="1"/>
</dbReference>
<dbReference type="GeneID" id="78527870"/>
<evidence type="ECO:0000256" key="2">
    <source>
        <dbReference type="SAM" id="Phobius"/>
    </source>
</evidence>
<dbReference type="InterPro" id="IPR051474">
    <property type="entry name" value="Anti-sigma-K/W_factor"/>
</dbReference>
<feature type="domain" description="Anti-sigma K factor RskA C-terminal" evidence="3">
    <location>
        <begin position="88"/>
        <end position="216"/>
    </location>
</feature>
<keyword evidence="5" id="KW-1185">Reference proteome</keyword>
<feature type="region of interest" description="Disordered" evidence="1">
    <location>
        <begin position="201"/>
        <end position="225"/>
    </location>
</feature>
<dbReference type="PANTHER" id="PTHR37461">
    <property type="entry name" value="ANTI-SIGMA-K FACTOR RSKA"/>
    <property type="match status" value="1"/>
</dbReference>
<organism evidence="4 5">
    <name type="scientific">Sphingomonas paucimobilis NBRC 13935</name>
    <dbReference type="NCBI Taxonomy" id="1219050"/>
    <lineage>
        <taxon>Bacteria</taxon>
        <taxon>Pseudomonadati</taxon>
        <taxon>Pseudomonadota</taxon>
        <taxon>Alphaproteobacteria</taxon>
        <taxon>Sphingomonadales</taxon>
        <taxon>Sphingomonadaceae</taxon>
        <taxon>Sphingomonas</taxon>
    </lineage>
</organism>
<gene>
    <name evidence="4" type="ORF">SP6_37_00110</name>
</gene>
<keyword evidence="2" id="KW-0812">Transmembrane</keyword>
<dbReference type="EMBL" id="BBJS01000037">
    <property type="protein sequence ID" value="GAN14404.1"/>
    <property type="molecule type" value="Genomic_DNA"/>
</dbReference>